<proteinExistence type="inferred from homology"/>
<keyword evidence="3 5" id="KW-0687">Ribonucleoprotein</keyword>
<reference evidence="17" key="6">
    <citation type="submission" date="2018-07" db="EMBL/GenBank/DDBJ databases">
        <authorList>
            <person name="Shah S."/>
            <person name="Brown T."/>
            <person name="Auld S."/>
            <person name="Bratton K."/>
            <person name="Narechania A."/>
            <person name="Mathema B."/>
            <person name="Gandhi N."/>
        </authorList>
    </citation>
    <scope>NUCLEOTIDE SEQUENCE</scope>
    <source>
        <strain evidence="17">32301_S10</strain>
    </source>
</reference>
<evidence type="ECO:0000313" key="14">
    <source>
        <dbReference type="EMBL" id="COX43353.1"/>
    </source>
</evidence>
<evidence type="ECO:0000313" key="16">
    <source>
        <dbReference type="EMBL" id="OMH57970.1"/>
    </source>
</evidence>
<evidence type="ECO:0000313" key="11">
    <source>
        <dbReference type="EMBL" id="COV17893.1"/>
    </source>
</evidence>
<evidence type="ECO:0000256" key="4">
    <source>
        <dbReference type="ARBA" id="ARBA00035174"/>
    </source>
</evidence>
<evidence type="ECO:0000313" key="9">
    <source>
        <dbReference type="EMBL" id="CKT97546.1"/>
    </source>
</evidence>
<reference evidence="19 20" key="1">
    <citation type="submission" date="2015-03" db="EMBL/GenBank/DDBJ databases">
        <authorList>
            <consortium name="Pathogen Informatics"/>
        </authorList>
    </citation>
    <scope>NUCLEOTIDE SEQUENCE [LARGE SCALE GENOMIC DNA]</scope>
    <source>
        <strain evidence="9 26">Bir 185</strain>
        <strain evidence="8 24">Bir 187</strain>
        <strain evidence="11 21">G09801536</strain>
        <strain evidence="7 22">G09901357</strain>
        <strain evidence="12 20">M09401471</strain>
        <strain evidence="19">N09902308</strain>
        <strain evidence="13 23">P00601463</strain>
    </source>
</reference>
<evidence type="ECO:0000256" key="2">
    <source>
        <dbReference type="ARBA" id="ARBA00022980"/>
    </source>
</evidence>
<dbReference type="Pfam" id="PF00830">
    <property type="entry name" value="Ribosomal_L28"/>
    <property type="match status" value="1"/>
</dbReference>
<dbReference type="EMBL" id="LR027516">
    <property type="protein sequence ID" value="VCU48325.1"/>
    <property type="molecule type" value="Genomic_DNA"/>
</dbReference>
<reference evidence="18 29" key="7">
    <citation type="submission" date="2018-08" db="EMBL/GenBank/DDBJ databases">
        <authorList>
            <person name="Fokvardsen B D."/>
            <person name="Norman A."/>
        </authorList>
    </citation>
    <scope>NUCLEOTIDE SEQUENCE [LARGE SCALE GENOMIC DNA]</scope>
    <source>
        <strain evidence="18 29">DKC2</strain>
    </source>
</reference>
<feature type="compositionally biased region" description="Polar residues" evidence="6">
    <location>
        <begin position="84"/>
        <end position="94"/>
    </location>
</feature>
<protein>
    <recommendedName>
        <fullName evidence="4 5">Large ribosomal subunit protein bL28</fullName>
    </recommendedName>
</protein>
<evidence type="ECO:0000313" key="8">
    <source>
        <dbReference type="EMBL" id="CKR25110.1"/>
    </source>
</evidence>
<reference evidence="15 30" key="8">
    <citation type="submission" date="2021-03" db="EMBL/GenBank/DDBJ databases">
        <title>Whole Genome Sequencing of Mycobacterium tuberculosis clinical isolates from Arunachal Pradesh, India.</title>
        <authorList>
            <person name="Singh S."/>
            <person name="Mudliar S.R."/>
            <person name="Kulsum U."/>
            <person name="Rufai S.B."/>
            <person name="Singh P.K."/>
            <person name="Umpo M."/>
            <person name="Nyori M."/>
        </authorList>
    </citation>
    <scope>NUCLEOTIDE SEQUENCE [LARGE SCALE GENOMIC DNA]</scope>
    <source>
        <strain evidence="15 30">OMICS/BPL/0142/20/SP</strain>
    </source>
</reference>
<evidence type="ECO:0000313" key="23">
    <source>
        <dbReference type="Proteomes" id="UP000048600"/>
    </source>
</evidence>
<feature type="compositionally biased region" description="Low complexity" evidence="6">
    <location>
        <begin position="72"/>
        <end position="82"/>
    </location>
</feature>
<dbReference type="EMBL" id="CSBK01000469">
    <property type="protein sequence ID" value="COX43353.1"/>
    <property type="molecule type" value="Genomic_DNA"/>
</dbReference>
<dbReference type="Proteomes" id="UP000050164">
    <property type="component" value="Unassembled WGS sequence"/>
</dbReference>
<dbReference type="Proteomes" id="UP000044938">
    <property type="component" value="Unassembled WGS sequence"/>
</dbReference>
<dbReference type="Proteomes" id="UP000050139">
    <property type="component" value="Unassembled WGS sequence"/>
</dbReference>
<evidence type="ECO:0000313" key="28">
    <source>
        <dbReference type="Proteomes" id="UP000256381"/>
    </source>
</evidence>
<dbReference type="Proteomes" id="UP000300237">
    <property type="component" value="Chromosome"/>
</dbReference>
<evidence type="ECO:0000313" key="26">
    <source>
        <dbReference type="Proteomes" id="UP000050164"/>
    </source>
</evidence>
<evidence type="ECO:0000313" key="17">
    <source>
        <dbReference type="EMBL" id="REQ57051.1"/>
    </source>
</evidence>
<dbReference type="EMBL" id="CNFU01000125">
    <property type="protein sequence ID" value="CKR25110.1"/>
    <property type="molecule type" value="Genomic_DNA"/>
</dbReference>
<dbReference type="Proteomes" id="UP000045842">
    <property type="component" value="Unassembled WGS sequence"/>
</dbReference>
<evidence type="ECO:0000313" key="27">
    <source>
        <dbReference type="Proteomes" id="UP000189452"/>
    </source>
</evidence>
<reference evidence="17 28" key="4">
    <citation type="journal article" date="2017" name="N. Engl. J. Med.">
        <title>Transmission of Extensively Drug-Resistant Tuberculosis in South Africa.</title>
        <authorList>
            <person name="Shah N.S."/>
            <person name="Auld S.C."/>
            <person name="Brust J.C."/>
            <person name="Mathema B."/>
            <person name="Ismail N."/>
            <person name="Moodley P."/>
            <person name="Mlisana K."/>
            <person name="Allana S."/>
            <person name="Campbell A."/>
            <person name="Mthiyane T."/>
            <person name="Morris N."/>
            <person name="Mpangase P."/>
            <person name="van der Meulen H."/>
            <person name="Omar S.V."/>
            <person name="Brown T.S."/>
            <person name="Narechania A."/>
            <person name="Shaskina E."/>
            <person name="Kapwata T."/>
            <person name="Kreiswirth B."/>
            <person name="Gandhi N.R."/>
        </authorList>
    </citation>
    <scope>NUCLEOTIDE SEQUENCE [LARGE SCALE GENOMIC DNA]</scope>
    <source>
        <strain evidence="17 28">32301_S10</strain>
    </source>
</reference>
<dbReference type="EMBL" id="JAGIZI010000001">
    <property type="protein sequence ID" value="MBP0681774.1"/>
    <property type="molecule type" value="Genomic_DNA"/>
</dbReference>
<dbReference type="Proteomes" id="UP000048289">
    <property type="component" value="Unassembled WGS sequence"/>
</dbReference>
<gene>
    <name evidence="14" type="primary">rpmB1</name>
    <name evidence="5 15" type="synonym">rpmB</name>
    <name evidence="16" type="synonym">rpmB_1</name>
    <name evidence="16" type="ORF">A4S10_00118</name>
    <name evidence="18" type="ORF">DKC2_0125</name>
    <name evidence="17" type="ORF">DSJ38_01350</name>
    <name evidence="11" type="ORF">ERS007679_01237</name>
    <name evidence="7" type="ORF">ERS007681_01222</name>
    <name evidence="12" type="ORF">ERS007720_00210</name>
    <name evidence="14" type="ORF">ERS007739_01282</name>
    <name evidence="13" type="ORF">ERS007741_01732</name>
    <name evidence="9" type="ORF">ERS027659_04968</name>
    <name evidence="8" type="ORF">ERS027661_00872</name>
    <name evidence="10" type="ORF">ERS094118_00416</name>
    <name evidence="15" type="ORF">J8J21_01190</name>
</gene>
<dbReference type="GO" id="GO:0003735">
    <property type="term" value="F:structural constituent of ribosome"/>
    <property type="evidence" value="ECO:0007669"/>
    <property type="project" value="InterPro"/>
</dbReference>
<dbReference type="SUPFAM" id="SSF143800">
    <property type="entry name" value="L28p-like"/>
    <property type="match status" value="1"/>
</dbReference>
<dbReference type="EMBL" id="CNFT01002121">
    <property type="protein sequence ID" value="CKT97546.1"/>
    <property type="molecule type" value="Genomic_DNA"/>
</dbReference>
<dbReference type="InterPro" id="IPR034704">
    <property type="entry name" value="Ribosomal_bL28/bL31-like_sf"/>
</dbReference>
<evidence type="ECO:0000256" key="3">
    <source>
        <dbReference type="ARBA" id="ARBA00023274"/>
    </source>
</evidence>
<evidence type="ECO:0000256" key="6">
    <source>
        <dbReference type="SAM" id="MobiDB-lite"/>
    </source>
</evidence>
<comment type="similarity">
    <text evidence="1 5">Belongs to the bacterial ribosomal protein bL28 family.</text>
</comment>
<dbReference type="PANTHER" id="PTHR13528">
    <property type="entry name" value="39S RIBOSOMAL PROTEIN L28, MITOCHONDRIAL"/>
    <property type="match status" value="1"/>
</dbReference>
<dbReference type="HAMAP" id="MF_00373">
    <property type="entry name" value="Ribosomal_bL28"/>
    <property type="match status" value="1"/>
</dbReference>
<evidence type="ECO:0000313" key="13">
    <source>
        <dbReference type="EMBL" id="COW17994.1"/>
    </source>
</evidence>
<dbReference type="GO" id="GO:0006412">
    <property type="term" value="P:translation"/>
    <property type="evidence" value="ECO:0007669"/>
    <property type="project" value="UniProtKB-UniRule"/>
</dbReference>
<reference evidence="14 25" key="2">
    <citation type="submission" date="2015-03" db="EMBL/GenBank/DDBJ databases">
        <authorList>
            <consortium name="Pathogen Informatics"/>
            <person name="Murphy D."/>
        </authorList>
    </citation>
    <scope>NUCLEOTIDE SEQUENCE</scope>
    <source>
        <strain evidence="10 25">0268S</strain>
        <strain evidence="14">N09902308</strain>
    </source>
</reference>
<dbReference type="GO" id="GO:0005840">
    <property type="term" value="C:ribosome"/>
    <property type="evidence" value="ECO:0007669"/>
    <property type="project" value="UniProtKB-KW"/>
</dbReference>
<evidence type="ECO:0000313" key="25">
    <source>
        <dbReference type="Proteomes" id="UP000050139"/>
    </source>
</evidence>
<dbReference type="EMBL" id="CFOE01000113">
    <property type="protein sequence ID" value="CFE38853.1"/>
    <property type="molecule type" value="Genomic_DNA"/>
</dbReference>
<reference evidence="16 27" key="5">
    <citation type="submission" date="2017-02" db="EMBL/GenBank/DDBJ databases">
        <title>Protein polymorphisms may explain contrasting epidemiological fitness of two variants of a multidrug-resistant Mycobacterium tuberculosis strain.</title>
        <authorList>
            <person name="Bigi M.M."/>
            <person name="Lopez B."/>
            <person name="Blanco F.C."/>
            <person name="Sasiain M.C."/>
            <person name="De La Barrera S."/>
            <person name="Ritacco V."/>
            <person name="Bigi F."/>
            <person name="Soria M.A."/>
        </authorList>
    </citation>
    <scope>NUCLEOTIDE SEQUENCE [LARGE SCALE GENOMIC DNA]</scope>
    <source>
        <strain evidence="16 27">6548</strain>
    </source>
</reference>
<dbReference type="InterPro" id="IPR026569">
    <property type="entry name" value="Ribosomal_bL28"/>
</dbReference>
<evidence type="ECO:0000256" key="5">
    <source>
        <dbReference type="HAMAP-Rule" id="MF_00373"/>
    </source>
</evidence>
<dbReference type="EMBL" id="CSAJ01000013">
    <property type="protein sequence ID" value="COV43342.1"/>
    <property type="molecule type" value="Genomic_DNA"/>
</dbReference>
<evidence type="ECO:0000313" key="22">
    <source>
        <dbReference type="Proteomes" id="UP000048289"/>
    </source>
</evidence>
<dbReference type="RefSeq" id="WP_003400802.1">
    <property type="nucleotide sequence ID" value="NZ_AP017901.1"/>
</dbReference>
<dbReference type="Proteomes" id="UP000189452">
    <property type="component" value="Chromosome"/>
</dbReference>
<dbReference type="InterPro" id="IPR001383">
    <property type="entry name" value="Ribosomal_bL28_bact-type"/>
</dbReference>
<dbReference type="NCBIfam" id="TIGR00009">
    <property type="entry name" value="L28"/>
    <property type="match status" value="1"/>
</dbReference>
<dbReference type="EMBL" id="CSAD01000126">
    <property type="protein sequence ID" value="COV17893.1"/>
    <property type="molecule type" value="Genomic_DNA"/>
</dbReference>
<dbReference type="GO" id="GO:1990904">
    <property type="term" value="C:ribonucleoprotein complex"/>
    <property type="evidence" value="ECO:0007669"/>
    <property type="project" value="UniProtKB-KW"/>
</dbReference>
<name>A0A045JW45_MYCTX</name>
<evidence type="ECO:0000313" key="30">
    <source>
        <dbReference type="Proteomes" id="UP000671119"/>
    </source>
</evidence>
<evidence type="ECO:0000313" key="21">
    <source>
        <dbReference type="Proteomes" id="UP000045842"/>
    </source>
</evidence>
<evidence type="ECO:0000313" key="20">
    <source>
        <dbReference type="Proteomes" id="UP000044938"/>
    </source>
</evidence>
<dbReference type="EMBL" id="CHKL01000162">
    <property type="protein sequence ID" value="COW17994.1"/>
    <property type="molecule type" value="Genomic_DNA"/>
</dbReference>
<dbReference type="OMA" id="HTRRRWE"/>
<dbReference type="Proteomes" id="UP000049023">
    <property type="component" value="Unassembled WGS sequence"/>
</dbReference>
<dbReference type="InterPro" id="IPR037147">
    <property type="entry name" value="Ribosomal_bL28_sf"/>
</dbReference>
<feature type="region of interest" description="Disordered" evidence="6">
    <location>
        <begin position="63"/>
        <end position="94"/>
    </location>
</feature>
<dbReference type="Proteomes" id="UP000671119">
    <property type="component" value="Unassembled WGS sequence"/>
</dbReference>
<accession>A0A045JW45</accession>
<keyword evidence="2 5" id="KW-0689">Ribosomal protein</keyword>
<evidence type="ECO:0000313" key="10">
    <source>
        <dbReference type="EMBL" id="CLV53355.1"/>
    </source>
</evidence>
<dbReference type="PANTHER" id="PTHR13528:SF2">
    <property type="entry name" value="LARGE RIBOSOMAL SUBUNIT PROTEIN BL28M"/>
    <property type="match status" value="1"/>
</dbReference>
<dbReference type="Gene3D" id="2.30.170.40">
    <property type="entry name" value="Ribosomal protein L28/L24"/>
    <property type="match status" value="1"/>
</dbReference>
<dbReference type="AlphaFoldDB" id="A0A045JW45"/>
<dbReference type="EMBL" id="LWDQ01000001">
    <property type="protein sequence ID" value="OMH57970.1"/>
    <property type="molecule type" value="Genomic_DNA"/>
</dbReference>
<dbReference type="EMBL" id="COPH01000002">
    <property type="protein sequence ID" value="CLV53355.1"/>
    <property type="molecule type" value="Genomic_DNA"/>
</dbReference>
<dbReference type="EMBL" id="QTBD01000015">
    <property type="protein sequence ID" value="REQ57051.1"/>
    <property type="molecule type" value="Genomic_DNA"/>
</dbReference>
<dbReference type="SMR" id="A0A045JW45"/>
<reference evidence="16 27" key="3">
    <citation type="submission" date="2016-04" db="EMBL/GenBank/DDBJ databases">
        <authorList>
            <person name="Bigi M."/>
            <person name="Bigi F."/>
            <person name="Soria M.A."/>
        </authorList>
    </citation>
    <scope>NUCLEOTIDE SEQUENCE [LARGE SCALE GENOMIC DNA]</scope>
    <source>
        <strain evidence="16 27">6548</strain>
    </source>
</reference>
<evidence type="ECO:0000313" key="29">
    <source>
        <dbReference type="Proteomes" id="UP000300237"/>
    </source>
</evidence>
<dbReference type="Proteomes" id="UP000256381">
    <property type="component" value="Unassembled WGS sequence"/>
</dbReference>
<dbReference type="Proteomes" id="UP000039021">
    <property type="component" value="Unassembled WGS sequence"/>
</dbReference>
<sequence length="94" mass="10530">MSARCQITGRTVGFGKAVSHSHRRTRRRWPPNIQLKAYYLPSEDRRIKVRVSAQGIKVIDRDGHRGRRRAARAGSAPAHFARQAGSSLRTAAIL</sequence>
<evidence type="ECO:0000313" key="18">
    <source>
        <dbReference type="EMBL" id="VCU48325.1"/>
    </source>
</evidence>
<evidence type="ECO:0000313" key="15">
    <source>
        <dbReference type="EMBL" id="MBP0681774.1"/>
    </source>
</evidence>
<evidence type="ECO:0000313" key="12">
    <source>
        <dbReference type="EMBL" id="COV43342.1"/>
    </source>
</evidence>
<evidence type="ECO:0000313" key="7">
    <source>
        <dbReference type="EMBL" id="CFE38853.1"/>
    </source>
</evidence>
<evidence type="ECO:0000313" key="19">
    <source>
        <dbReference type="Proteomes" id="UP000039021"/>
    </source>
</evidence>
<dbReference type="Proteomes" id="UP000048600">
    <property type="component" value="Unassembled WGS sequence"/>
</dbReference>
<organism evidence="14 19">
    <name type="scientific">Mycobacterium tuberculosis</name>
    <dbReference type="NCBI Taxonomy" id="1773"/>
    <lineage>
        <taxon>Bacteria</taxon>
        <taxon>Bacillati</taxon>
        <taxon>Actinomycetota</taxon>
        <taxon>Actinomycetes</taxon>
        <taxon>Mycobacteriales</taxon>
        <taxon>Mycobacteriaceae</taxon>
        <taxon>Mycobacterium</taxon>
        <taxon>Mycobacterium tuberculosis complex</taxon>
    </lineage>
</organism>
<evidence type="ECO:0000256" key="1">
    <source>
        <dbReference type="ARBA" id="ARBA00008760"/>
    </source>
</evidence>
<evidence type="ECO:0000313" key="24">
    <source>
        <dbReference type="Proteomes" id="UP000049023"/>
    </source>
</evidence>